<feature type="region of interest" description="Disordered" evidence="2">
    <location>
        <begin position="66"/>
        <end position="87"/>
    </location>
</feature>
<accession>A0A8B7D4Y5</accession>
<evidence type="ECO:0000256" key="1">
    <source>
        <dbReference type="ARBA" id="ARBA00034773"/>
    </source>
</evidence>
<protein>
    <submittedName>
        <fullName evidence="4">Uncharacterized protein LOC103723712</fullName>
    </submittedName>
</protein>
<keyword evidence="3" id="KW-1185">Reference proteome</keyword>
<gene>
    <name evidence="4" type="primary">LOC103723712</name>
</gene>
<dbReference type="PANTHER" id="PTHR33083:SF49">
    <property type="entry name" value="SENESCENCE REGULATOR"/>
    <property type="match status" value="1"/>
</dbReference>
<evidence type="ECO:0000313" key="3">
    <source>
        <dbReference type="Proteomes" id="UP000228380"/>
    </source>
</evidence>
<dbReference type="GO" id="GO:0010150">
    <property type="term" value="P:leaf senescence"/>
    <property type="evidence" value="ECO:0007669"/>
    <property type="project" value="UniProtKB-ARBA"/>
</dbReference>
<name>A0A8B7D4Y5_PHODC</name>
<evidence type="ECO:0000256" key="2">
    <source>
        <dbReference type="SAM" id="MobiDB-lite"/>
    </source>
</evidence>
<dbReference type="InterPro" id="IPR007608">
    <property type="entry name" value="Senescence_reg_S40"/>
</dbReference>
<evidence type="ECO:0000313" key="4">
    <source>
        <dbReference type="RefSeq" id="XP_008812944.2"/>
    </source>
</evidence>
<feature type="region of interest" description="Disordered" evidence="2">
    <location>
        <begin position="1"/>
        <end position="51"/>
    </location>
</feature>
<dbReference type="GeneID" id="103723712"/>
<dbReference type="OrthoDB" id="672058at2759"/>
<reference evidence="3" key="1">
    <citation type="journal article" date="2019" name="Nat. Commun.">
        <title>Genome-wide association mapping of date palm fruit traits.</title>
        <authorList>
            <person name="Hazzouri K.M."/>
            <person name="Gros-Balthazard M."/>
            <person name="Flowers J.M."/>
            <person name="Copetti D."/>
            <person name="Lemansour A."/>
            <person name="Lebrun M."/>
            <person name="Masmoudi K."/>
            <person name="Ferrand S."/>
            <person name="Dhar M.I."/>
            <person name="Fresquez Z.A."/>
            <person name="Rosas U."/>
            <person name="Zhang J."/>
            <person name="Talag J."/>
            <person name="Lee S."/>
            <person name="Kudrna D."/>
            <person name="Powell R.F."/>
            <person name="Leitch I.J."/>
            <person name="Krueger R.R."/>
            <person name="Wing R.A."/>
            <person name="Amiri K.M.A."/>
            <person name="Purugganan M.D."/>
        </authorList>
    </citation>
    <scope>NUCLEOTIDE SEQUENCE [LARGE SCALE GENOMIC DNA]</scope>
    <source>
        <strain evidence="3">cv. Khalas</strain>
    </source>
</reference>
<dbReference type="PANTHER" id="PTHR33083">
    <property type="entry name" value="EXPRESSED PROTEIN"/>
    <property type="match status" value="1"/>
</dbReference>
<organism evidence="3 4">
    <name type="scientific">Phoenix dactylifera</name>
    <name type="common">Date palm</name>
    <dbReference type="NCBI Taxonomy" id="42345"/>
    <lineage>
        <taxon>Eukaryota</taxon>
        <taxon>Viridiplantae</taxon>
        <taxon>Streptophyta</taxon>
        <taxon>Embryophyta</taxon>
        <taxon>Tracheophyta</taxon>
        <taxon>Spermatophyta</taxon>
        <taxon>Magnoliopsida</taxon>
        <taxon>Liliopsida</taxon>
        <taxon>Arecaceae</taxon>
        <taxon>Coryphoideae</taxon>
        <taxon>Phoeniceae</taxon>
        <taxon>Phoenix</taxon>
    </lineage>
</organism>
<dbReference type="AlphaFoldDB" id="A0A8B7D4Y5"/>
<dbReference type="Proteomes" id="UP000228380">
    <property type="component" value="Chromosome 18"/>
</dbReference>
<reference evidence="4" key="2">
    <citation type="submission" date="2025-08" db="UniProtKB">
        <authorList>
            <consortium name="RefSeq"/>
        </authorList>
    </citation>
    <scope>IDENTIFICATION</scope>
    <source>
        <tissue evidence="4">Young leaves</tissue>
    </source>
</reference>
<comment type="similarity">
    <text evidence="1">Belongs to the senescence regulator S40 family.</text>
</comment>
<dbReference type="KEGG" id="pda:103723712"/>
<proteinExistence type="inferred from homology"/>
<sequence>MEELQEADVWWPDGGDDDGTVLKKQPSTGRQQARRKESAPVDIPKARVAGASRSWAPRCSFHGSYNNSVHGDYNDDDDDDFGNNSSDERIHPHVIVARRTSDRMAFSVCVGKGRTLKGRDLYRVRNAVLRMTGFLEREH</sequence>
<dbReference type="Pfam" id="PF04520">
    <property type="entry name" value="Senescence_reg"/>
    <property type="match status" value="1"/>
</dbReference>
<dbReference type="RefSeq" id="XP_008812944.2">
    <property type="nucleotide sequence ID" value="XM_008814722.4"/>
</dbReference>